<gene>
    <name evidence="1" type="ORF">JCGZ_22336</name>
</gene>
<proteinExistence type="predicted"/>
<name>A0A067LHR0_JATCU</name>
<organism evidence="1 2">
    <name type="scientific">Jatropha curcas</name>
    <name type="common">Barbados nut</name>
    <dbReference type="NCBI Taxonomy" id="180498"/>
    <lineage>
        <taxon>Eukaryota</taxon>
        <taxon>Viridiplantae</taxon>
        <taxon>Streptophyta</taxon>
        <taxon>Embryophyta</taxon>
        <taxon>Tracheophyta</taxon>
        <taxon>Spermatophyta</taxon>
        <taxon>Magnoliopsida</taxon>
        <taxon>eudicotyledons</taxon>
        <taxon>Gunneridae</taxon>
        <taxon>Pentapetalae</taxon>
        <taxon>rosids</taxon>
        <taxon>fabids</taxon>
        <taxon>Malpighiales</taxon>
        <taxon>Euphorbiaceae</taxon>
        <taxon>Crotonoideae</taxon>
        <taxon>Jatropheae</taxon>
        <taxon>Jatropha</taxon>
    </lineage>
</organism>
<sequence>MASDEGNWRMRRLLKDLQGKDLSKEKKKMRKEQQRSSIVEGVENVRILTISCRQEVLMNLCYMQEL</sequence>
<accession>A0A067LHR0</accession>
<protein>
    <submittedName>
        <fullName evidence="1">Uncharacterized protein</fullName>
    </submittedName>
</protein>
<reference evidence="1 2" key="1">
    <citation type="journal article" date="2014" name="PLoS ONE">
        <title>Global Analysis of Gene Expression Profiles in Physic Nut (Jatropha curcas L.) Seedlings Exposed to Salt Stress.</title>
        <authorList>
            <person name="Zhang L."/>
            <person name="Zhang C."/>
            <person name="Wu P."/>
            <person name="Chen Y."/>
            <person name="Li M."/>
            <person name="Jiang H."/>
            <person name="Wu G."/>
        </authorList>
    </citation>
    <scope>NUCLEOTIDE SEQUENCE [LARGE SCALE GENOMIC DNA]</scope>
    <source>
        <strain evidence="2">cv. GZQX0401</strain>
        <tissue evidence="1">Young leaves</tissue>
    </source>
</reference>
<dbReference type="EMBL" id="KK914259">
    <property type="protein sequence ID" value="KDP43709.1"/>
    <property type="molecule type" value="Genomic_DNA"/>
</dbReference>
<evidence type="ECO:0000313" key="1">
    <source>
        <dbReference type="EMBL" id="KDP43709.1"/>
    </source>
</evidence>
<dbReference type="Proteomes" id="UP000027138">
    <property type="component" value="Unassembled WGS sequence"/>
</dbReference>
<evidence type="ECO:0000313" key="2">
    <source>
        <dbReference type="Proteomes" id="UP000027138"/>
    </source>
</evidence>
<keyword evidence="2" id="KW-1185">Reference proteome</keyword>
<dbReference type="AlphaFoldDB" id="A0A067LHR0"/>